<keyword evidence="7" id="KW-0256">Endoplasmic reticulum</keyword>
<protein>
    <submittedName>
        <fullName evidence="15">Putative cytochrome P450 6a20</fullName>
    </submittedName>
</protein>
<keyword evidence="14" id="KW-1133">Transmembrane helix</keyword>
<keyword evidence="8" id="KW-0492">Microsome</keyword>
<dbReference type="GO" id="GO:0016705">
    <property type="term" value="F:oxidoreductase activity, acting on paired donors, with incorporation or reduction of molecular oxygen"/>
    <property type="evidence" value="ECO:0007669"/>
    <property type="project" value="InterPro"/>
</dbReference>
<evidence type="ECO:0000256" key="1">
    <source>
        <dbReference type="ARBA" id="ARBA00001971"/>
    </source>
</evidence>
<dbReference type="AlphaFoldDB" id="V5GWD1"/>
<name>V5GWD1_ANOGL</name>
<dbReference type="GO" id="GO:0005506">
    <property type="term" value="F:iron ion binding"/>
    <property type="evidence" value="ECO:0007669"/>
    <property type="project" value="InterPro"/>
</dbReference>
<dbReference type="PRINTS" id="PR00385">
    <property type="entry name" value="P450"/>
</dbReference>
<keyword evidence="6" id="KW-0479">Metal-binding</keyword>
<keyword evidence="10" id="KW-0408">Iron</keyword>
<evidence type="ECO:0000256" key="7">
    <source>
        <dbReference type="ARBA" id="ARBA00022824"/>
    </source>
</evidence>
<dbReference type="Gene3D" id="1.10.630.10">
    <property type="entry name" value="Cytochrome P450"/>
    <property type="match status" value="1"/>
</dbReference>
<comment type="cofactor">
    <cofactor evidence="1">
        <name>heme</name>
        <dbReference type="ChEBI" id="CHEBI:30413"/>
    </cofactor>
</comment>
<evidence type="ECO:0000313" key="15">
    <source>
        <dbReference type="EMBL" id="JAB64543.1"/>
    </source>
</evidence>
<evidence type="ECO:0000256" key="12">
    <source>
        <dbReference type="ARBA" id="ARBA00023136"/>
    </source>
</evidence>
<evidence type="ECO:0000256" key="2">
    <source>
        <dbReference type="ARBA" id="ARBA00004174"/>
    </source>
</evidence>
<dbReference type="EMBL" id="GALX01003923">
    <property type="protein sequence ID" value="JAB64543.1"/>
    <property type="molecule type" value="Transcribed_RNA"/>
</dbReference>
<evidence type="ECO:0000256" key="11">
    <source>
        <dbReference type="ARBA" id="ARBA00023033"/>
    </source>
</evidence>
<accession>V5GWD1</accession>
<dbReference type="InterPro" id="IPR050476">
    <property type="entry name" value="Insect_CytP450_Detox"/>
</dbReference>
<evidence type="ECO:0000256" key="4">
    <source>
        <dbReference type="ARBA" id="ARBA00010617"/>
    </source>
</evidence>
<sequence length="440" mass="50589">MDIINIATLLAAFFVGIYLFVKWRYKYWQRKGVPYIEPELYYGNVRKMIKREISFGEQFKEIYDELKSRGVKHGGAFALFTPLYMPIDPGIIKCILQSDFKHFMNHGVFVNEENDPLTGHLFNLEGQKWRRMRTKLTPTFTSGKMKMMFHTFLACTEDLEGVLNDHAIIQDAVNIKDITSRFTNDVIVSCAFGMDCHSLKNPNNEFLKFGQNIFNSGILGRIKQLIVMLFPRQVLIKIGFKQTSSATESFFMKAIKDIVTYRESNNIVRKDVMSLLIQMKNKGSVTDEDVVKENEEKDSLLTMNELTAQCLVFYLAGFETSATTMTFALYELALNQNIQDKLREEICSVLKKHNGNITYEAVSEMTYLDKVLNETLRKHPPVPGTIRVCNANFTIPGTNVVIKAGTKVHIPIYGIQNDPEYYPDPDTFDPERFSTENKRK</sequence>
<proteinExistence type="inferred from homology"/>
<organism evidence="15">
    <name type="scientific">Anoplophora glabripennis</name>
    <name type="common">Asian longhorn beetle</name>
    <name type="synonym">Anoplophora nobilis</name>
    <dbReference type="NCBI Taxonomy" id="217634"/>
    <lineage>
        <taxon>Eukaryota</taxon>
        <taxon>Metazoa</taxon>
        <taxon>Ecdysozoa</taxon>
        <taxon>Arthropoda</taxon>
        <taxon>Hexapoda</taxon>
        <taxon>Insecta</taxon>
        <taxon>Pterygota</taxon>
        <taxon>Neoptera</taxon>
        <taxon>Endopterygota</taxon>
        <taxon>Coleoptera</taxon>
        <taxon>Polyphaga</taxon>
        <taxon>Cucujiformia</taxon>
        <taxon>Chrysomeloidea</taxon>
        <taxon>Cerambycidae</taxon>
        <taxon>Lamiinae</taxon>
        <taxon>Lamiini</taxon>
        <taxon>Anoplophora</taxon>
    </lineage>
</organism>
<evidence type="ECO:0000256" key="9">
    <source>
        <dbReference type="ARBA" id="ARBA00023002"/>
    </source>
</evidence>
<dbReference type="PANTHER" id="PTHR24292">
    <property type="entry name" value="CYTOCHROME P450"/>
    <property type="match status" value="1"/>
</dbReference>
<comment type="similarity">
    <text evidence="4">Belongs to the cytochrome P450 family.</text>
</comment>
<dbReference type="GO" id="GO:0004497">
    <property type="term" value="F:monooxygenase activity"/>
    <property type="evidence" value="ECO:0007669"/>
    <property type="project" value="UniProtKB-KW"/>
</dbReference>
<dbReference type="InterPro" id="IPR001128">
    <property type="entry name" value="Cyt_P450"/>
</dbReference>
<gene>
    <name evidence="15" type="primary">C6A20</name>
</gene>
<evidence type="ECO:0000256" key="10">
    <source>
        <dbReference type="ARBA" id="ARBA00023004"/>
    </source>
</evidence>
<dbReference type="InterPro" id="IPR002402">
    <property type="entry name" value="Cyt_P450_E_grp-II"/>
</dbReference>
<evidence type="ECO:0000256" key="8">
    <source>
        <dbReference type="ARBA" id="ARBA00022848"/>
    </source>
</evidence>
<comment type="subcellular location">
    <subcellularLocation>
        <location evidence="3">Endoplasmic reticulum membrane</location>
        <topology evidence="3">Peripheral membrane protein</topology>
    </subcellularLocation>
    <subcellularLocation>
        <location evidence="2">Microsome membrane</location>
        <topology evidence="2">Peripheral membrane protein</topology>
    </subcellularLocation>
</comment>
<dbReference type="FunFam" id="1.10.630.10:FF:000042">
    <property type="entry name" value="Cytochrome P450"/>
    <property type="match status" value="1"/>
</dbReference>
<dbReference type="PRINTS" id="PR00464">
    <property type="entry name" value="EP450II"/>
</dbReference>
<keyword evidence="5" id="KW-0349">Heme</keyword>
<dbReference type="CDD" id="cd11056">
    <property type="entry name" value="CYP6-like"/>
    <property type="match status" value="1"/>
</dbReference>
<dbReference type="Pfam" id="PF00067">
    <property type="entry name" value="p450"/>
    <property type="match status" value="1"/>
</dbReference>
<feature type="transmembrane region" description="Helical" evidence="14">
    <location>
        <begin position="6"/>
        <end position="21"/>
    </location>
</feature>
<keyword evidence="9" id="KW-0560">Oxidoreductase</keyword>
<keyword evidence="11" id="KW-0503">Monooxygenase</keyword>
<dbReference type="SUPFAM" id="SSF48264">
    <property type="entry name" value="Cytochrome P450"/>
    <property type="match status" value="1"/>
</dbReference>
<evidence type="ECO:0000256" key="5">
    <source>
        <dbReference type="ARBA" id="ARBA00022617"/>
    </source>
</evidence>
<evidence type="ECO:0000256" key="3">
    <source>
        <dbReference type="ARBA" id="ARBA00004406"/>
    </source>
</evidence>
<dbReference type="GO" id="GO:0005789">
    <property type="term" value="C:endoplasmic reticulum membrane"/>
    <property type="evidence" value="ECO:0007669"/>
    <property type="project" value="UniProtKB-SubCell"/>
</dbReference>
<evidence type="ECO:0000256" key="14">
    <source>
        <dbReference type="SAM" id="Phobius"/>
    </source>
</evidence>
<keyword evidence="14" id="KW-0812">Transmembrane</keyword>
<evidence type="ECO:0000256" key="13">
    <source>
        <dbReference type="SAM" id="MobiDB-lite"/>
    </source>
</evidence>
<reference evidence="15" key="1">
    <citation type="submission" date="2013-07" db="EMBL/GenBank/DDBJ databases">
        <title>Midgut Transcriptome Profiling of Anoplphora glabripennis, a Lignocellulose Degrading, Wood-Boring Cerambycid.</title>
        <authorList>
            <person name="Scully E.D."/>
            <person name="Hoover K."/>
            <person name="Carlson J.E."/>
            <person name="Tien M."/>
            <person name="Geib S.M."/>
        </authorList>
    </citation>
    <scope>NUCLEOTIDE SEQUENCE</scope>
</reference>
<evidence type="ECO:0000256" key="6">
    <source>
        <dbReference type="ARBA" id="ARBA00022723"/>
    </source>
</evidence>
<feature type="region of interest" description="Disordered" evidence="13">
    <location>
        <begin position="421"/>
        <end position="440"/>
    </location>
</feature>
<dbReference type="PANTHER" id="PTHR24292:SF100">
    <property type="entry name" value="CYTOCHROME P450 6A16, ISOFORM B-RELATED"/>
    <property type="match status" value="1"/>
</dbReference>
<feature type="compositionally biased region" description="Basic and acidic residues" evidence="13">
    <location>
        <begin position="429"/>
        <end position="440"/>
    </location>
</feature>
<dbReference type="InterPro" id="IPR036396">
    <property type="entry name" value="Cyt_P450_sf"/>
</dbReference>
<dbReference type="GO" id="GO:0020037">
    <property type="term" value="F:heme binding"/>
    <property type="evidence" value="ECO:0007669"/>
    <property type="project" value="InterPro"/>
</dbReference>
<keyword evidence="12 14" id="KW-0472">Membrane</keyword>